<dbReference type="RefSeq" id="WP_108545833.1">
    <property type="nucleotide sequence ID" value="NZ_PYJM01000006.1"/>
</dbReference>
<dbReference type="AlphaFoldDB" id="A0A2T6GEG2"/>
<dbReference type="InterPro" id="IPR050739">
    <property type="entry name" value="MFP"/>
</dbReference>
<evidence type="ECO:0000313" key="6">
    <source>
        <dbReference type="Proteomes" id="UP000244178"/>
    </source>
</evidence>
<keyword evidence="3" id="KW-0472">Membrane</keyword>
<dbReference type="Gene3D" id="2.40.30.170">
    <property type="match status" value="1"/>
</dbReference>
<evidence type="ECO:0000256" key="2">
    <source>
        <dbReference type="SAM" id="Coils"/>
    </source>
</evidence>
<gene>
    <name evidence="5" type="ORF">C5U62_24530</name>
</gene>
<keyword evidence="2" id="KW-0175">Coiled coil</keyword>
<evidence type="ECO:0000256" key="3">
    <source>
        <dbReference type="SAM" id="Phobius"/>
    </source>
</evidence>
<dbReference type="SUPFAM" id="SSF111369">
    <property type="entry name" value="HlyD-like secretion proteins"/>
    <property type="match status" value="2"/>
</dbReference>
<organism evidence="5 6">
    <name type="scientific">Pseudomonas protegens</name>
    <dbReference type="NCBI Taxonomy" id="380021"/>
    <lineage>
        <taxon>Bacteria</taxon>
        <taxon>Pseudomonadati</taxon>
        <taxon>Pseudomonadota</taxon>
        <taxon>Gammaproteobacteria</taxon>
        <taxon>Pseudomonadales</taxon>
        <taxon>Pseudomonadaceae</taxon>
        <taxon>Pseudomonas</taxon>
    </lineage>
</organism>
<evidence type="ECO:0000259" key="4">
    <source>
        <dbReference type="Pfam" id="PF25917"/>
    </source>
</evidence>
<reference evidence="5 6" key="1">
    <citation type="submission" date="2018-03" db="EMBL/GenBank/DDBJ databases">
        <title>Draft genome sequence of the plant growth promoting rhizobacterium Pseudomonas protegens strain BNJ-SS-45 isolated from wheat (Triticum aestivum) rhizosphere.</title>
        <authorList>
            <person name="Bajpai A."/>
            <person name="Shende K."/>
            <person name="Meena N."/>
            <person name="Upadhyayula S.R."/>
            <person name="Suravajhala P."/>
            <person name="Medicherla K.M."/>
            <person name="Johri B.N."/>
        </authorList>
    </citation>
    <scope>NUCLEOTIDE SEQUENCE [LARGE SCALE GENOMIC DNA]</scope>
    <source>
        <strain evidence="5 6">BNJ-SS-45</strain>
    </source>
</reference>
<name>A0A2T6GEG2_9PSED</name>
<feature type="transmembrane region" description="Helical" evidence="3">
    <location>
        <begin position="28"/>
        <end position="48"/>
    </location>
</feature>
<dbReference type="Gene3D" id="2.40.50.100">
    <property type="match status" value="1"/>
</dbReference>
<dbReference type="PANTHER" id="PTHR30386">
    <property type="entry name" value="MEMBRANE FUSION SUBUNIT OF EMRAB-TOLC MULTIDRUG EFFLUX PUMP"/>
    <property type="match status" value="1"/>
</dbReference>
<proteinExistence type="inferred from homology"/>
<evidence type="ECO:0000313" key="5">
    <source>
        <dbReference type="EMBL" id="PUA42553.1"/>
    </source>
</evidence>
<feature type="coiled-coil region" evidence="2">
    <location>
        <begin position="113"/>
        <end position="140"/>
    </location>
</feature>
<dbReference type="PRINTS" id="PR01490">
    <property type="entry name" value="RTXTOXIND"/>
</dbReference>
<keyword evidence="3" id="KW-1133">Transmembrane helix</keyword>
<dbReference type="Pfam" id="PF25917">
    <property type="entry name" value="BSH_RND"/>
    <property type="match status" value="1"/>
</dbReference>
<keyword evidence="3" id="KW-0812">Transmembrane</keyword>
<dbReference type="GO" id="GO:0055085">
    <property type="term" value="P:transmembrane transport"/>
    <property type="evidence" value="ECO:0007669"/>
    <property type="project" value="InterPro"/>
</dbReference>
<dbReference type="EMBL" id="PYJM01000006">
    <property type="protein sequence ID" value="PUA42553.1"/>
    <property type="molecule type" value="Genomic_DNA"/>
</dbReference>
<dbReference type="Proteomes" id="UP000244178">
    <property type="component" value="Unassembled WGS sequence"/>
</dbReference>
<dbReference type="InterPro" id="IPR058625">
    <property type="entry name" value="MdtA-like_BSH"/>
</dbReference>
<dbReference type="Gene3D" id="1.10.287.470">
    <property type="entry name" value="Helix hairpin bin"/>
    <property type="match status" value="1"/>
</dbReference>
<dbReference type="PANTHER" id="PTHR30386:SF24">
    <property type="entry name" value="MULTIDRUG RESISTANCE EFFLUX PUMP"/>
    <property type="match status" value="1"/>
</dbReference>
<feature type="coiled-coil region" evidence="2">
    <location>
        <begin position="198"/>
        <end position="239"/>
    </location>
</feature>
<comment type="similarity">
    <text evidence="1">Belongs to the membrane fusion protein (MFP) (TC 8.A.1) family.</text>
</comment>
<evidence type="ECO:0000256" key="1">
    <source>
        <dbReference type="ARBA" id="ARBA00009477"/>
    </source>
</evidence>
<accession>A0A2T6GEG2</accession>
<protein>
    <submittedName>
        <fullName evidence="5">HlyD family secretion protein</fullName>
    </submittedName>
</protein>
<comment type="caution">
    <text evidence="5">The sequence shown here is derived from an EMBL/GenBank/DDBJ whole genome shotgun (WGS) entry which is preliminary data.</text>
</comment>
<feature type="domain" description="Multidrug resistance protein MdtA-like barrel-sandwich hybrid" evidence="4">
    <location>
        <begin position="66"/>
        <end position="269"/>
    </location>
</feature>
<sequence>MEQSNQTQNAILQAAHEMEKPRKRSKRPVIAGAIALTLVAVGLAWVLMAPSTETTDDAYIAADATSVAPRVHGLVTEVLVKDHQNVTAGQPLVRINSEEFDSRVTLAAGDLADNQAQVALAEAALKIQQAEQRLADTRVLAARTSIRTTQAESKRADAERNRFDTLVTTGAVARNEVEKYSTQAISAEQGHAYAQAMLQVAENDLAVTTAQRERLQAQLQMAKARVVSAQARLELAQQDLRHTTVHAPMDGTVGNRQVQVGDYVQPGSRLLTLVPLHDLYVLANFKETQTQHMSPGQSTRIKIDALPGVSLVGTVESLAPGSGSTFALLPFEPGTGNFTKIVQRVPVRIRFNADQSGLERLRPGLSVTAKVDLDNPGEGAVASTRTTLKVSSNASATVQ</sequence>